<keyword evidence="6" id="KW-0175">Coiled coil</keyword>
<keyword evidence="2" id="KW-0547">Nucleotide-binding</keyword>
<protein>
    <submittedName>
        <fullName evidence="11">4301_t:CDS:1</fullName>
    </submittedName>
</protein>
<dbReference type="Proteomes" id="UP000789396">
    <property type="component" value="Unassembled WGS sequence"/>
</dbReference>
<dbReference type="OrthoDB" id="6513042at2759"/>
<dbReference type="InterPro" id="IPR047187">
    <property type="entry name" value="SF1_C_Upf1"/>
</dbReference>
<dbReference type="GO" id="GO:0016787">
    <property type="term" value="F:hydrolase activity"/>
    <property type="evidence" value="ECO:0007669"/>
    <property type="project" value="UniProtKB-KW"/>
</dbReference>
<comment type="similarity">
    <text evidence="1">Belongs to the DNA2/NAM7 helicase family.</text>
</comment>
<dbReference type="GO" id="GO:0006369">
    <property type="term" value="P:termination of RNA polymerase II transcription"/>
    <property type="evidence" value="ECO:0007669"/>
    <property type="project" value="TreeGrafter"/>
</dbReference>
<evidence type="ECO:0000256" key="4">
    <source>
        <dbReference type="ARBA" id="ARBA00022806"/>
    </source>
</evidence>
<dbReference type="GO" id="GO:0001147">
    <property type="term" value="F:transcription termination site sequence-specific DNA binding"/>
    <property type="evidence" value="ECO:0007669"/>
    <property type="project" value="TreeGrafter"/>
</dbReference>
<sequence>MSTTEPEQMEIEITHEDVLEFLHQKQNCDIEGAKKFLEYGSTYLLACYKENVPAHWFCSEEFVEITTELLHIFALNNTNEQVEEFKNVMADQLSNCVDCVEVYYIYKEDMRQRAYNNTNDVNVLFDVTIKAWDRCRVYSALQNLSLQLETLTPDVLTSNSTIAILSEIMFNPSLLADHSISSLYVDLFLSIPQNILKEMCKGFLPGMIIVSVHENDDFRQLFWKIMQGFQFSVKLEDFNAHGYSGPMQSAIHRLKDWNLRSPHFQEYPYTKNLRLYWKGLRKVLCCLDSSTIIFGLCHEPTGFCNLVVSTIKNQEQQEIEFVEVLKCLQVLLKIIKNEFWSYSSVSAQDLMIEIFDSPVFHKASESHPKKCKHLLGWVPAFVESSMNLVQTILEYLVYSFQKNSWSNELAEESLDVALKILRIHNLKIDPILSLKLKSIALNEKITFRKVSLGSRRLSLINEILSLNTISASDNNTMSASNINNMSVSNINTMPASSINTITSSNINTMSASNINTMSASNTNTMSASNINTMSASSINTMSASKINTMSASNNVNAPFSNGTLSNSIILGSTTSGSSGSSSSASISQTPINSDVALKKPMPKPSNMRKPISMNTSSKIFPNKKGTISKMMDAFIKENQIKNKERQDMIHHANTSNTSRISNQRHNSITSTSGTFDANTSSTSRIANNRHNYIAGDKPLDSTVYTPDTLNPLEFNVVQPKLLEQPRRTKLLDFREVISHHRALQDNKQQERIIQMRRREDTMKRLRPNLKNLHKQVLTWNIDSMGEMPPNMLRNEYRHIPDQFQTAEEYISIFEPLLVLEIWQSFISAKEEIDDSDSYAIVIDSSVSIDDFIEVSCHSADQGQLKGLSENDLAAELMDAQLERYINIYKINESQAEAVWKVLNNKDNISLVQGPPGTGKTSTIVSIISELRSTSTTYKPRILACAPSNAAVDEIEKRLREGIYDSNGNLERVAVARFGKLENDTDEETNNLKVRMTNLSQEVNEKKRRRQDPRISGWDAETLDVQVNKINEEIENIRRTLRDSDDKNEKPKRIVKELNDADIICATLTGSGHDILADITFQAVIIDEAAQAIELTSLIPMKFNPSWCVLVGDSNQLPPTVLIHMLKMQYRMHPEICRFPSKLFYDCELYNAGGLLQIRTQRWHAKPIFGPYRFFDVLGIMGQDQNSFFNREEAVIGVRLVETLIRDFPEIDFRDRIGVITPYKRQLAELKRLFALKIPNDLYKEMEFNTVDGFQGKEKDIIIFSCVRAGRESSVGFLKDIRRMNVALTRAKSSLFILGNRQTLEKNPHWKELIEDASMPMASFQNTGDIPRENLVGHHINEMVNSRYGLGGNNGRGEWHNKRNFGSNQRGGARGGIARRGNKNKRFKRG</sequence>
<evidence type="ECO:0000256" key="2">
    <source>
        <dbReference type="ARBA" id="ARBA00022741"/>
    </source>
</evidence>
<evidence type="ECO:0000313" key="11">
    <source>
        <dbReference type="EMBL" id="CAG8500553.1"/>
    </source>
</evidence>
<dbReference type="PANTHER" id="PTHR10887:SF495">
    <property type="entry name" value="HELICASE SENATAXIN ISOFORM X1-RELATED"/>
    <property type="match status" value="1"/>
</dbReference>
<feature type="domain" description="DNA2/NAM7 helicase helicase" evidence="9">
    <location>
        <begin position="889"/>
        <end position="1121"/>
    </location>
</feature>
<dbReference type="Gene3D" id="3.40.50.300">
    <property type="entry name" value="P-loop containing nucleotide triphosphate hydrolases"/>
    <property type="match status" value="2"/>
</dbReference>
<dbReference type="CDD" id="cd18042">
    <property type="entry name" value="DEXXQc_SETX"/>
    <property type="match status" value="1"/>
</dbReference>
<evidence type="ECO:0000256" key="6">
    <source>
        <dbReference type="SAM" id="Coils"/>
    </source>
</evidence>
<accession>A0A9N8ZLX5</accession>
<evidence type="ECO:0000259" key="10">
    <source>
        <dbReference type="Pfam" id="PF13087"/>
    </source>
</evidence>
<keyword evidence="3" id="KW-0378">Hydrolase</keyword>
<evidence type="ECO:0000256" key="7">
    <source>
        <dbReference type="SAM" id="MobiDB-lite"/>
    </source>
</evidence>
<dbReference type="GO" id="GO:0005524">
    <property type="term" value="F:ATP binding"/>
    <property type="evidence" value="ECO:0007669"/>
    <property type="project" value="UniProtKB-KW"/>
</dbReference>
<dbReference type="SUPFAM" id="SSF52540">
    <property type="entry name" value="P-loop containing nucleoside triphosphate hydrolases"/>
    <property type="match status" value="1"/>
</dbReference>
<dbReference type="PANTHER" id="PTHR10887">
    <property type="entry name" value="DNA2/NAM7 HELICASE FAMILY"/>
    <property type="match status" value="1"/>
</dbReference>
<feature type="coiled-coil region" evidence="6">
    <location>
        <begin position="988"/>
        <end position="1046"/>
    </location>
</feature>
<evidence type="ECO:0000259" key="8">
    <source>
        <dbReference type="Pfam" id="PF12726"/>
    </source>
</evidence>
<keyword evidence="5" id="KW-0067">ATP-binding</keyword>
<dbReference type="GO" id="GO:0016604">
    <property type="term" value="C:nuclear body"/>
    <property type="evidence" value="ECO:0007669"/>
    <property type="project" value="TreeGrafter"/>
</dbReference>
<feature type="region of interest" description="Disordered" evidence="7">
    <location>
        <begin position="573"/>
        <end position="623"/>
    </location>
</feature>
<keyword evidence="4" id="KW-0347">Helicase</keyword>
<dbReference type="InterPro" id="IPR041677">
    <property type="entry name" value="DNA2/NAM7_AAA_11"/>
</dbReference>
<keyword evidence="12" id="KW-1185">Reference proteome</keyword>
<feature type="compositionally biased region" description="Basic residues" evidence="7">
    <location>
        <begin position="1379"/>
        <end position="1389"/>
    </location>
</feature>
<feature type="region of interest" description="Disordered" evidence="7">
    <location>
        <begin position="1358"/>
        <end position="1389"/>
    </location>
</feature>
<evidence type="ECO:0000256" key="3">
    <source>
        <dbReference type="ARBA" id="ARBA00022801"/>
    </source>
</evidence>
<dbReference type="GO" id="GO:0004386">
    <property type="term" value="F:helicase activity"/>
    <property type="evidence" value="ECO:0007669"/>
    <property type="project" value="UniProtKB-KW"/>
</dbReference>
<dbReference type="InterPro" id="IPR027417">
    <property type="entry name" value="P-loop_NTPase"/>
</dbReference>
<gene>
    <name evidence="11" type="ORF">RFULGI_LOCUS2417</name>
</gene>
<name>A0A9N8ZLX5_9GLOM</name>
<evidence type="ECO:0000259" key="9">
    <source>
        <dbReference type="Pfam" id="PF13086"/>
    </source>
</evidence>
<feature type="compositionally biased region" description="Low complexity" evidence="7">
    <location>
        <begin position="573"/>
        <end position="587"/>
    </location>
</feature>
<reference evidence="11" key="1">
    <citation type="submission" date="2021-06" db="EMBL/GenBank/DDBJ databases">
        <authorList>
            <person name="Kallberg Y."/>
            <person name="Tangrot J."/>
            <person name="Rosling A."/>
        </authorList>
    </citation>
    <scope>NUCLEOTIDE SEQUENCE</scope>
    <source>
        <strain evidence="11">IN212</strain>
    </source>
</reference>
<dbReference type="FunFam" id="3.40.50.300:FF:000326">
    <property type="entry name" value="P-loop containing nucleoside triphosphate hydrolase"/>
    <property type="match status" value="1"/>
</dbReference>
<evidence type="ECO:0000256" key="1">
    <source>
        <dbReference type="ARBA" id="ARBA00007913"/>
    </source>
</evidence>
<proteinExistence type="inferred from homology"/>
<dbReference type="InterPro" id="IPR041679">
    <property type="entry name" value="DNA2/NAM7-like_C"/>
</dbReference>
<feature type="region of interest" description="Disordered" evidence="7">
    <location>
        <begin position="657"/>
        <end position="681"/>
    </location>
</feature>
<dbReference type="InterPro" id="IPR045055">
    <property type="entry name" value="DNA2/NAM7-like"/>
</dbReference>
<feature type="domain" description="Helicase Sen1 N-terminal" evidence="8">
    <location>
        <begin position="86"/>
        <end position="481"/>
    </location>
</feature>
<dbReference type="Pfam" id="PF13087">
    <property type="entry name" value="AAA_12"/>
    <property type="match status" value="1"/>
</dbReference>
<dbReference type="InterPro" id="IPR024481">
    <property type="entry name" value="Helicase_Sen1_N"/>
</dbReference>
<evidence type="ECO:0000313" key="12">
    <source>
        <dbReference type="Proteomes" id="UP000789396"/>
    </source>
</evidence>
<dbReference type="CDD" id="cd18808">
    <property type="entry name" value="SF1_C_Upf1"/>
    <property type="match status" value="1"/>
</dbReference>
<comment type="caution">
    <text evidence="11">The sequence shown here is derived from an EMBL/GenBank/DDBJ whole genome shotgun (WGS) entry which is preliminary data.</text>
</comment>
<dbReference type="EMBL" id="CAJVPZ010001819">
    <property type="protein sequence ID" value="CAG8500553.1"/>
    <property type="molecule type" value="Genomic_DNA"/>
</dbReference>
<dbReference type="Pfam" id="PF12726">
    <property type="entry name" value="SEN1_N"/>
    <property type="match status" value="1"/>
</dbReference>
<evidence type="ECO:0000256" key="5">
    <source>
        <dbReference type="ARBA" id="ARBA00022840"/>
    </source>
</evidence>
<organism evidence="11 12">
    <name type="scientific">Racocetra fulgida</name>
    <dbReference type="NCBI Taxonomy" id="60492"/>
    <lineage>
        <taxon>Eukaryota</taxon>
        <taxon>Fungi</taxon>
        <taxon>Fungi incertae sedis</taxon>
        <taxon>Mucoromycota</taxon>
        <taxon>Glomeromycotina</taxon>
        <taxon>Glomeromycetes</taxon>
        <taxon>Diversisporales</taxon>
        <taxon>Gigasporaceae</taxon>
        <taxon>Racocetra</taxon>
    </lineage>
</organism>
<feature type="domain" description="DNA2/NAM7 helicase-like C-terminal" evidence="10">
    <location>
        <begin position="1122"/>
        <end position="1300"/>
    </location>
</feature>
<dbReference type="Pfam" id="PF13086">
    <property type="entry name" value="AAA_11"/>
    <property type="match status" value="1"/>
</dbReference>
<dbReference type="GO" id="GO:0005694">
    <property type="term" value="C:chromosome"/>
    <property type="evidence" value="ECO:0007669"/>
    <property type="project" value="UniProtKB-ARBA"/>
</dbReference>